<feature type="region of interest" description="Disordered" evidence="1">
    <location>
        <begin position="218"/>
        <end position="239"/>
    </location>
</feature>
<protein>
    <submittedName>
        <fullName evidence="2">Uncharacterized protein</fullName>
    </submittedName>
</protein>
<proteinExistence type="predicted"/>
<comment type="caution">
    <text evidence="2">The sequence shown here is derived from an EMBL/GenBank/DDBJ whole genome shotgun (WGS) entry which is preliminary data.</text>
</comment>
<name>A0ABW7IBL5_9RHOB</name>
<evidence type="ECO:0000256" key="1">
    <source>
        <dbReference type="SAM" id="MobiDB-lite"/>
    </source>
</evidence>
<keyword evidence="3" id="KW-1185">Reference proteome</keyword>
<organism evidence="2 3">
    <name type="scientific">Roseovarius aquimarinus</name>
    <dbReference type="NCBI Taxonomy" id="1229156"/>
    <lineage>
        <taxon>Bacteria</taxon>
        <taxon>Pseudomonadati</taxon>
        <taxon>Pseudomonadota</taxon>
        <taxon>Alphaproteobacteria</taxon>
        <taxon>Rhodobacterales</taxon>
        <taxon>Roseobacteraceae</taxon>
        <taxon>Roseovarius</taxon>
    </lineage>
</organism>
<sequence length="239" mass="26288">MIPAEHYAETYTKEAVAELCQMAGVEPEDTEYVRQELEHFAAIYRQQHKAIVSKTPGKATTRELDTVAKQAARLLATLERLSPKAASAIEARGDADTRRGLSHAPSDTRARPSLFLPIQDVAEDLSGVTVDIVTLRSVIGGLHHAAENAAKEIPNSRSSKPKDLGLLLWLSNMEHLWGQLTSQPYSRDVGPNGEPLTNAGRFCFAAFRMIEPNCAPSRVMNGMKTRSNRRRNSTGNLRA</sequence>
<evidence type="ECO:0000313" key="3">
    <source>
        <dbReference type="Proteomes" id="UP001607157"/>
    </source>
</evidence>
<feature type="region of interest" description="Disordered" evidence="1">
    <location>
        <begin position="88"/>
        <end position="109"/>
    </location>
</feature>
<evidence type="ECO:0000313" key="2">
    <source>
        <dbReference type="EMBL" id="MFH0255438.1"/>
    </source>
</evidence>
<dbReference type="Proteomes" id="UP001607157">
    <property type="component" value="Unassembled WGS sequence"/>
</dbReference>
<reference evidence="2 3" key="1">
    <citation type="submission" date="2024-10" db="EMBL/GenBank/DDBJ databases">
        <authorList>
            <person name="Yang X.-N."/>
        </authorList>
    </citation>
    <scope>NUCLEOTIDE SEQUENCE [LARGE SCALE GENOMIC DNA]</scope>
    <source>
        <strain evidence="2 3">CAU 1059</strain>
    </source>
</reference>
<accession>A0ABW7IBL5</accession>
<dbReference type="RefSeq" id="WP_377173285.1">
    <property type="nucleotide sequence ID" value="NZ_JBHTJC010000008.1"/>
</dbReference>
<dbReference type="EMBL" id="JBIHMM010000008">
    <property type="protein sequence ID" value="MFH0255438.1"/>
    <property type="molecule type" value="Genomic_DNA"/>
</dbReference>
<gene>
    <name evidence="2" type="ORF">ACGRVM_16145</name>
</gene>